<dbReference type="Proteomes" id="UP001465755">
    <property type="component" value="Unassembled WGS sequence"/>
</dbReference>
<keyword evidence="3" id="KW-1185">Reference proteome</keyword>
<evidence type="ECO:0000313" key="3">
    <source>
        <dbReference type="Proteomes" id="UP001465755"/>
    </source>
</evidence>
<dbReference type="PANTHER" id="PTHR36014:SF1">
    <property type="entry name" value="OS03G0176700 PROTEIN"/>
    <property type="match status" value="1"/>
</dbReference>
<organism evidence="2 3">
    <name type="scientific">Symbiochloris irregularis</name>
    <dbReference type="NCBI Taxonomy" id="706552"/>
    <lineage>
        <taxon>Eukaryota</taxon>
        <taxon>Viridiplantae</taxon>
        <taxon>Chlorophyta</taxon>
        <taxon>core chlorophytes</taxon>
        <taxon>Trebouxiophyceae</taxon>
        <taxon>Trebouxiales</taxon>
        <taxon>Trebouxiaceae</taxon>
        <taxon>Symbiochloris</taxon>
    </lineage>
</organism>
<comment type="caution">
    <text evidence="2">The sequence shown here is derived from an EMBL/GenBank/DDBJ whole genome shotgun (WGS) entry which is preliminary data.</text>
</comment>
<feature type="domain" description="DUF7880" evidence="1">
    <location>
        <begin position="92"/>
        <end position="214"/>
    </location>
</feature>
<gene>
    <name evidence="2" type="ORF">WJX73_009949</name>
</gene>
<proteinExistence type="predicted"/>
<dbReference type="EMBL" id="JALJOQ010000241">
    <property type="protein sequence ID" value="KAK9787744.1"/>
    <property type="molecule type" value="Genomic_DNA"/>
</dbReference>
<dbReference type="InterPro" id="IPR057202">
    <property type="entry name" value="DUF7880"/>
</dbReference>
<dbReference type="AlphaFoldDB" id="A0AAW1NN93"/>
<evidence type="ECO:0000259" key="1">
    <source>
        <dbReference type="Pfam" id="PF25306"/>
    </source>
</evidence>
<sequence length="233" mass="25342">MSLPGPCHTHTALKSRAKVCTGVPASFQSRPPVIRRPTTHLCRSSSACVKTAEGEGISRRCSMLAAMLSWCIVPACQARGFDRYVKKKPLDPLETYVPTVLLAKQQLERAGDVMGLDPKAARDLLRGGEFGGLRDCIRALGQYAQAEQTKSKADNLVQDVFRDLEAFDFILFEYSRRNEKVPLEDAGRKLKAASAAFDGLLATVPGPILAKAQDVAETVGQGRAARAKPKFVK</sequence>
<dbReference type="PANTHER" id="PTHR36014">
    <property type="entry name" value="OS03G0176600 PROTEIN"/>
    <property type="match status" value="1"/>
</dbReference>
<reference evidence="2 3" key="1">
    <citation type="journal article" date="2024" name="Nat. Commun.">
        <title>Phylogenomics reveals the evolutionary origins of lichenization in chlorophyte algae.</title>
        <authorList>
            <person name="Puginier C."/>
            <person name="Libourel C."/>
            <person name="Otte J."/>
            <person name="Skaloud P."/>
            <person name="Haon M."/>
            <person name="Grisel S."/>
            <person name="Petersen M."/>
            <person name="Berrin J.G."/>
            <person name="Delaux P.M."/>
            <person name="Dal Grande F."/>
            <person name="Keller J."/>
        </authorList>
    </citation>
    <scope>NUCLEOTIDE SEQUENCE [LARGE SCALE GENOMIC DNA]</scope>
    <source>
        <strain evidence="2 3">SAG 2036</strain>
    </source>
</reference>
<accession>A0AAW1NN93</accession>
<protein>
    <recommendedName>
        <fullName evidence="1">DUF7880 domain-containing protein</fullName>
    </recommendedName>
</protein>
<evidence type="ECO:0000313" key="2">
    <source>
        <dbReference type="EMBL" id="KAK9787744.1"/>
    </source>
</evidence>
<dbReference type="Pfam" id="PF25306">
    <property type="entry name" value="DUF7880"/>
    <property type="match status" value="1"/>
</dbReference>
<name>A0AAW1NN93_9CHLO</name>